<dbReference type="InterPro" id="IPR036864">
    <property type="entry name" value="Zn2-C6_fun-type_DNA-bd_sf"/>
</dbReference>
<dbReference type="PROSITE" id="PS50048">
    <property type="entry name" value="ZN2_CY6_FUNGAL_2"/>
    <property type="match status" value="1"/>
</dbReference>
<evidence type="ECO:0000313" key="5">
    <source>
        <dbReference type="Proteomes" id="UP000799539"/>
    </source>
</evidence>
<dbReference type="AlphaFoldDB" id="A0A6A6EZD7"/>
<gene>
    <name evidence="4" type="ORF">CERZMDRAFT_119213</name>
</gene>
<dbReference type="InterPro" id="IPR001138">
    <property type="entry name" value="Zn2Cys6_DnaBD"/>
</dbReference>
<dbReference type="InterPro" id="IPR021858">
    <property type="entry name" value="Fun_TF"/>
</dbReference>
<evidence type="ECO:0000256" key="1">
    <source>
        <dbReference type="ARBA" id="ARBA00004123"/>
    </source>
</evidence>
<dbReference type="OrthoDB" id="3509362at2759"/>
<keyword evidence="5" id="KW-1185">Reference proteome</keyword>
<comment type="subcellular location">
    <subcellularLocation>
        <location evidence="1">Nucleus</location>
    </subcellularLocation>
</comment>
<dbReference type="GO" id="GO:0008270">
    <property type="term" value="F:zinc ion binding"/>
    <property type="evidence" value="ECO:0007669"/>
    <property type="project" value="InterPro"/>
</dbReference>
<accession>A0A6A6EZD7</accession>
<feature type="domain" description="Zn(2)-C6 fungal-type" evidence="3">
    <location>
        <begin position="14"/>
        <end position="44"/>
    </location>
</feature>
<evidence type="ECO:0000313" key="4">
    <source>
        <dbReference type="EMBL" id="KAF2206796.1"/>
    </source>
</evidence>
<dbReference type="SUPFAM" id="SSF57701">
    <property type="entry name" value="Zn2/Cys6 DNA-binding domain"/>
    <property type="match status" value="1"/>
</dbReference>
<sequence>MQRPERRKLKSKTGCLTCVARRKKCDETPIRCSHCARLNLACMWREGINGNRPRAITSTTLKGGKGPILHATITNGYPPFRSELEKQLSMEAPRVLSALVSCVASPEFRHASMLGTFSTSSCLVRHAIVAFSAHTSGPRSEDSYRLSLKSYQNCITELKSTLSHNVQSSVEQDNHALVAMMFLGLLEGLRIGDSRNAVAHFDMCQRLLVNRLSQTGVPNDSALVMVYRLAAECIMYNLATLLPFDTRLDRVVNNWGTSLQCLFPRDDHELSPFLGGFHDVYQLMLRINVFVRKFQPGNPTRRLPLLGGQDSEEELTALKSELDILENNLPASYHRVDGERSARLYMAKRRISVLALRVQLLKIAEPTTVSSEGLVQEPVQEAIDILRKDDLREPGNPALRWPLTILACAAGCDADLQFLIGKMKEFEVILDPSNASKLRCSYLYLEQWPTRSERMRLRTPLDILLEPLCPVNSVQQL</sequence>
<evidence type="ECO:0000256" key="2">
    <source>
        <dbReference type="ARBA" id="ARBA00023242"/>
    </source>
</evidence>
<name>A0A6A6EZD7_9PEZI</name>
<evidence type="ECO:0000259" key="3">
    <source>
        <dbReference type="PROSITE" id="PS50048"/>
    </source>
</evidence>
<reference evidence="4" key="1">
    <citation type="journal article" date="2020" name="Stud. Mycol.">
        <title>101 Dothideomycetes genomes: a test case for predicting lifestyles and emergence of pathogens.</title>
        <authorList>
            <person name="Haridas S."/>
            <person name="Albert R."/>
            <person name="Binder M."/>
            <person name="Bloem J."/>
            <person name="Labutti K."/>
            <person name="Salamov A."/>
            <person name="Andreopoulos B."/>
            <person name="Baker S."/>
            <person name="Barry K."/>
            <person name="Bills G."/>
            <person name="Bluhm B."/>
            <person name="Cannon C."/>
            <person name="Castanera R."/>
            <person name="Culley D."/>
            <person name="Daum C."/>
            <person name="Ezra D."/>
            <person name="Gonzalez J."/>
            <person name="Henrissat B."/>
            <person name="Kuo A."/>
            <person name="Liang C."/>
            <person name="Lipzen A."/>
            <person name="Lutzoni F."/>
            <person name="Magnuson J."/>
            <person name="Mondo S."/>
            <person name="Nolan M."/>
            <person name="Ohm R."/>
            <person name="Pangilinan J."/>
            <person name="Park H.-J."/>
            <person name="Ramirez L."/>
            <person name="Alfaro M."/>
            <person name="Sun H."/>
            <person name="Tritt A."/>
            <person name="Yoshinaga Y."/>
            <person name="Zwiers L.-H."/>
            <person name="Turgeon B."/>
            <person name="Goodwin S."/>
            <person name="Spatafora J."/>
            <person name="Crous P."/>
            <person name="Grigoriev I."/>
        </authorList>
    </citation>
    <scope>NUCLEOTIDE SEQUENCE</scope>
    <source>
        <strain evidence="4">SCOH1-5</strain>
    </source>
</reference>
<dbReference type="GO" id="GO:0000981">
    <property type="term" value="F:DNA-binding transcription factor activity, RNA polymerase II-specific"/>
    <property type="evidence" value="ECO:0007669"/>
    <property type="project" value="InterPro"/>
</dbReference>
<proteinExistence type="predicted"/>
<dbReference type="Proteomes" id="UP000799539">
    <property type="component" value="Unassembled WGS sequence"/>
</dbReference>
<dbReference type="Gene3D" id="4.10.240.10">
    <property type="entry name" value="Zn(2)-C6 fungal-type DNA-binding domain"/>
    <property type="match status" value="1"/>
</dbReference>
<dbReference type="SMART" id="SM00066">
    <property type="entry name" value="GAL4"/>
    <property type="match status" value="1"/>
</dbReference>
<dbReference type="PANTHER" id="PTHR37534">
    <property type="entry name" value="TRANSCRIPTIONAL ACTIVATOR PROTEIN UGA3"/>
    <property type="match status" value="1"/>
</dbReference>
<dbReference type="EMBL" id="ML992711">
    <property type="protein sequence ID" value="KAF2206796.1"/>
    <property type="molecule type" value="Genomic_DNA"/>
</dbReference>
<dbReference type="Pfam" id="PF11951">
    <property type="entry name" value="Fungal_trans_2"/>
    <property type="match status" value="1"/>
</dbReference>
<dbReference type="PANTHER" id="PTHR37534:SF46">
    <property type="entry name" value="ZN(II)2CYS6 TRANSCRIPTION FACTOR (EUROFUNG)"/>
    <property type="match status" value="1"/>
</dbReference>
<protein>
    <recommendedName>
        <fullName evidence="3">Zn(2)-C6 fungal-type domain-containing protein</fullName>
    </recommendedName>
</protein>
<keyword evidence="2" id="KW-0539">Nucleus</keyword>
<dbReference type="GO" id="GO:0005634">
    <property type="term" value="C:nucleus"/>
    <property type="evidence" value="ECO:0007669"/>
    <property type="project" value="UniProtKB-SubCell"/>
</dbReference>
<organism evidence="4 5">
    <name type="scientific">Cercospora zeae-maydis SCOH1-5</name>
    <dbReference type="NCBI Taxonomy" id="717836"/>
    <lineage>
        <taxon>Eukaryota</taxon>
        <taxon>Fungi</taxon>
        <taxon>Dikarya</taxon>
        <taxon>Ascomycota</taxon>
        <taxon>Pezizomycotina</taxon>
        <taxon>Dothideomycetes</taxon>
        <taxon>Dothideomycetidae</taxon>
        <taxon>Mycosphaerellales</taxon>
        <taxon>Mycosphaerellaceae</taxon>
        <taxon>Cercospora</taxon>
    </lineage>
</organism>